<dbReference type="InterPro" id="IPR001870">
    <property type="entry name" value="B30.2/SPRY"/>
</dbReference>
<proteinExistence type="predicted"/>
<dbReference type="InterPro" id="IPR001841">
    <property type="entry name" value="Znf_RING"/>
</dbReference>
<dbReference type="CDD" id="cd16040">
    <property type="entry name" value="SPRY_PRY_SNTX"/>
    <property type="match status" value="1"/>
</dbReference>
<keyword evidence="3 6" id="KW-0863">Zinc-finger</keyword>
<evidence type="ECO:0000256" key="6">
    <source>
        <dbReference type="PROSITE-ProRule" id="PRU00175"/>
    </source>
</evidence>
<keyword evidence="4" id="KW-0862">Zinc</keyword>
<dbReference type="Proteomes" id="UP001059041">
    <property type="component" value="Linkage Group LG5"/>
</dbReference>
<evidence type="ECO:0000256" key="3">
    <source>
        <dbReference type="ARBA" id="ARBA00022771"/>
    </source>
</evidence>
<dbReference type="Gene3D" id="3.30.40.10">
    <property type="entry name" value="Zinc/RING finger domain, C3HC4 (zinc finger)"/>
    <property type="match status" value="1"/>
</dbReference>
<evidence type="ECO:0000256" key="4">
    <source>
        <dbReference type="ARBA" id="ARBA00022833"/>
    </source>
</evidence>
<dbReference type="InterPro" id="IPR043136">
    <property type="entry name" value="B30.2/SPRY_sf"/>
</dbReference>
<dbReference type="SUPFAM" id="SSF57850">
    <property type="entry name" value="RING/U-box"/>
    <property type="match status" value="1"/>
</dbReference>
<dbReference type="InterPro" id="IPR013320">
    <property type="entry name" value="ConA-like_dom_sf"/>
</dbReference>
<dbReference type="PRINTS" id="PR01407">
    <property type="entry name" value="BUTYPHLNCDUF"/>
</dbReference>
<dbReference type="SUPFAM" id="SSF49899">
    <property type="entry name" value="Concanavalin A-like lectins/glucanases"/>
    <property type="match status" value="1"/>
</dbReference>
<dbReference type="PANTHER" id="PTHR25465">
    <property type="entry name" value="B-BOX DOMAIN CONTAINING"/>
    <property type="match status" value="1"/>
</dbReference>
<evidence type="ECO:0000259" key="7">
    <source>
        <dbReference type="PROSITE" id="PS50089"/>
    </source>
</evidence>
<accession>A0A9W7WY15</accession>
<protein>
    <submittedName>
        <fullName evidence="9">Tripartite motif-containing protein 16-like</fullName>
    </submittedName>
</protein>
<dbReference type="InterPro" id="IPR003877">
    <property type="entry name" value="SPRY_dom"/>
</dbReference>
<dbReference type="SMART" id="SM00184">
    <property type="entry name" value="RING"/>
    <property type="match status" value="1"/>
</dbReference>
<keyword evidence="1" id="KW-0399">Innate immunity</keyword>
<reference evidence="9" key="1">
    <citation type="submission" date="2021-02" db="EMBL/GenBank/DDBJ databases">
        <title>Comparative genomics reveals that relaxation of natural selection precedes convergent phenotypic evolution of cavefish.</title>
        <authorList>
            <person name="Peng Z."/>
        </authorList>
    </citation>
    <scope>NUCLEOTIDE SEQUENCE</scope>
    <source>
        <tissue evidence="9">Muscle</tissue>
    </source>
</reference>
<keyword evidence="5" id="KW-0391">Immunity</keyword>
<dbReference type="Pfam" id="PF15227">
    <property type="entry name" value="zf-C3HC4_4"/>
    <property type="match status" value="1"/>
</dbReference>
<sequence length="355" mass="40499">MAEGSFSQDKFSCPVCLDLLKDPVTIPCGHSYCMSCITDCWNREDQTGVYSCPQCRHTFTSRPALCKNVMFAELVEHLKKTKLQTTAPVYCYAGPLDVECDVCTGRKYKAVKSCLECLNSYCQNHLEQHEKLFQGKKHDLMDPNGQLNDMICPKHNKRNIIIHFKILPLLLFSFSPSDYRQFTMDSNTVNKRLRLFDGNRSATNTDTVQQYSDHPDGFDFRAQVLCKESVNGRCYWEVEWSGDEGVLLSASYRTIKQKGHGKECTFGWNDQSWSLFCAPFRCLSLHKRNWTDHPVSSSSSRIGVYVDHRAGTLSFYSVSDTMTLIHRVQTTFTQPLYPGFTVNKGSTVKVCNLTK</sequence>
<gene>
    <name evidence="9" type="ORF">IRJ41_023882</name>
</gene>
<keyword evidence="2" id="KW-0479">Metal-binding</keyword>
<dbReference type="InterPro" id="IPR051051">
    <property type="entry name" value="E3_ubiq-ligase_TRIM/RNF"/>
</dbReference>
<comment type="caution">
    <text evidence="9">The sequence shown here is derived from an EMBL/GenBank/DDBJ whole genome shotgun (WGS) entry which is preliminary data.</text>
</comment>
<dbReference type="GO" id="GO:0008270">
    <property type="term" value="F:zinc ion binding"/>
    <property type="evidence" value="ECO:0007669"/>
    <property type="project" value="UniProtKB-KW"/>
</dbReference>
<evidence type="ECO:0000256" key="2">
    <source>
        <dbReference type="ARBA" id="ARBA00022723"/>
    </source>
</evidence>
<dbReference type="PROSITE" id="PS00518">
    <property type="entry name" value="ZF_RING_1"/>
    <property type="match status" value="1"/>
</dbReference>
<dbReference type="EMBL" id="JAFHDT010000005">
    <property type="protein sequence ID" value="KAI7810258.1"/>
    <property type="molecule type" value="Genomic_DNA"/>
</dbReference>
<organism evidence="9 10">
    <name type="scientific">Triplophysa rosa</name>
    <name type="common">Cave loach</name>
    <dbReference type="NCBI Taxonomy" id="992332"/>
    <lineage>
        <taxon>Eukaryota</taxon>
        <taxon>Metazoa</taxon>
        <taxon>Chordata</taxon>
        <taxon>Craniata</taxon>
        <taxon>Vertebrata</taxon>
        <taxon>Euteleostomi</taxon>
        <taxon>Actinopterygii</taxon>
        <taxon>Neopterygii</taxon>
        <taxon>Teleostei</taxon>
        <taxon>Ostariophysi</taxon>
        <taxon>Cypriniformes</taxon>
        <taxon>Nemacheilidae</taxon>
        <taxon>Triplophysa</taxon>
    </lineage>
</organism>
<dbReference type="GO" id="GO:0005737">
    <property type="term" value="C:cytoplasm"/>
    <property type="evidence" value="ECO:0007669"/>
    <property type="project" value="UniProtKB-ARBA"/>
</dbReference>
<dbReference type="Gene3D" id="4.10.830.40">
    <property type="match status" value="1"/>
</dbReference>
<dbReference type="PROSITE" id="PS50188">
    <property type="entry name" value="B302_SPRY"/>
    <property type="match status" value="1"/>
</dbReference>
<keyword evidence="10" id="KW-1185">Reference proteome</keyword>
<dbReference type="PROSITE" id="PS50089">
    <property type="entry name" value="ZF_RING_2"/>
    <property type="match status" value="1"/>
</dbReference>
<dbReference type="Pfam" id="PF00622">
    <property type="entry name" value="SPRY"/>
    <property type="match status" value="1"/>
</dbReference>
<dbReference type="InterPro" id="IPR013083">
    <property type="entry name" value="Znf_RING/FYVE/PHD"/>
</dbReference>
<dbReference type="Gene3D" id="2.60.120.920">
    <property type="match status" value="1"/>
</dbReference>
<dbReference type="Pfam" id="PF13765">
    <property type="entry name" value="PRY"/>
    <property type="match status" value="1"/>
</dbReference>
<dbReference type="SMART" id="SM00589">
    <property type="entry name" value="PRY"/>
    <property type="match status" value="1"/>
</dbReference>
<dbReference type="SMART" id="SM00449">
    <property type="entry name" value="SPRY"/>
    <property type="match status" value="1"/>
</dbReference>
<evidence type="ECO:0000256" key="5">
    <source>
        <dbReference type="ARBA" id="ARBA00022859"/>
    </source>
</evidence>
<dbReference type="InterPro" id="IPR006574">
    <property type="entry name" value="PRY"/>
</dbReference>
<feature type="domain" description="B30.2/SPRY" evidence="8">
    <location>
        <begin position="162"/>
        <end position="355"/>
    </location>
</feature>
<dbReference type="PANTHER" id="PTHR25465:SF5">
    <property type="entry name" value="E3 UBIQUITIN_ISG15 LIGASE TRIM25-RELATED"/>
    <property type="match status" value="1"/>
</dbReference>
<name>A0A9W7WY15_TRIRA</name>
<evidence type="ECO:0000256" key="1">
    <source>
        <dbReference type="ARBA" id="ARBA00022588"/>
    </source>
</evidence>
<dbReference type="GO" id="GO:0045087">
    <property type="term" value="P:innate immune response"/>
    <property type="evidence" value="ECO:0007669"/>
    <property type="project" value="UniProtKB-KW"/>
</dbReference>
<evidence type="ECO:0000313" key="10">
    <source>
        <dbReference type="Proteomes" id="UP001059041"/>
    </source>
</evidence>
<feature type="domain" description="RING-type" evidence="7">
    <location>
        <begin position="13"/>
        <end position="56"/>
    </location>
</feature>
<evidence type="ECO:0000313" key="9">
    <source>
        <dbReference type="EMBL" id="KAI7810258.1"/>
    </source>
</evidence>
<evidence type="ECO:0000259" key="8">
    <source>
        <dbReference type="PROSITE" id="PS50188"/>
    </source>
</evidence>
<dbReference type="InterPro" id="IPR017907">
    <property type="entry name" value="Znf_RING_CS"/>
</dbReference>
<dbReference type="InterPro" id="IPR003879">
    <property type="entry name" value="Butyrophylin_SPRY"/>
</dbReference>
<dbReference type="AlphaFoldDB" id="A0A9W7WY15"/>